<feature type="domain" description="SusD-like N-terminal" evidence="7">
    <location>
        <begin position="46"/>
        <end position="217"/>
    </location>
</feature>
<comment type="subcellular location">
    <subcellularLocation>
        <location evidence="1">Cell outer membrane</location>
    </subcellularLocation>
</comment>
<protein>
    <submittedName>
        <fullName evidence="8">Starch-binding associating with outer membrane</fullName>
    </submittedName>
</protein>
<evidence type="ECO:0000256" key="1">
    <source>
        <dbReference type="ARBA" id="ARBA00004442"/>
    </source>
</evidence>
<dbReference type="Pfam" id="PF07980">
    <property type="entry name" value="SusD_RagB"/>
    <property type="match status" value="1"/>
</dbReference>
<keyword evidence="4" id="KW-0472">Membrane</keyword>
<evidence type="ECO:0000256" key="5">
    <source>
        <dbReference type="ARBA" id="ARBA00023237"/>
    </source>
</evidence>
<evidence type="ECO:0000256" key="4">
    <source>
        <dbReference type="ARBA" id="ARBA00023136"/>
    </source>
</evidence>
<dbReference type="SUPFAM" id="SSF48452">
    <property type="entry name" value="TPR-like"/>
    <property type="match status" value="1"/>
</dbReference>
<reference evidence="9" key="1">
    <citation type="submission" date="2017-02" db="EMBL/GenBank/DDBJ databases">
        <authorList>
            <person name="Varghese N."/>
            <person name="Submissions S."/>
        </authorList>
    </citation>
    <scope>NUCLEOTIDE SEQUENCE [LARGE SCALE GENOMIC DNA]</scope>
    <source>
        <strain evidence="9">DSM 24091</strain>
    </source>
</reference>
<evidence type="ECO:0000259" key="7">
    <source>
        <dbReference type="Pfam" id="PF14322"/>
    </source>
</evidence>
<keyword evidence="5" id="KW-0998">Cell outer membrane</keyword>
<keyword evidence="3" id="KW-0732">Signal</keyword>
<dbReference type="CDD" id="cd08977">
    <property type="entry name" value="SusD"/>
    <property type="match status" value="1"/>
</dbReference>
<evidence type="ECO:0000256" key="2">
    <source>
        <dbReference type="ARBA" id="ARBA00006275"/>
    </source>
</evidence>
<dbReference type="InterPro" id="IPR011990">
    <property type="entry name" value="TPR-like_helical_dom_sf"/>
</dbReference>
<evidence type="ECO:0000259" key="6">
    <source>
        <dbReference type="Pfam" id="PF07980"/>
    </source>
</evidence>
<accession>A0A1T5DR00</accession>
<dbReference type="Pfam" id="PF14322">
    <property type="entry name" value="SusD-like_3"/>
    <property type="match status" value="1"/>
</dbReference>
<name>A0A1T5DR00_9SPHI</name>
<dbReference type="RefSeq" id="WP_079643039.1">
    <property type="nucleotide sequence ID" value="NZ_FUZF01000008.1"/>
</dbReference>
<proteinExistence type="inferred from homology"/>
<keyword evidence="9" id="KW-1185">Reference proteome</keyword>
<dbReference type="GO" id="GO:0009279">
    <property type="term" value="C:cell outer membrane"/>
    <property type="evidence" value="ECO:0007669"/>
    <property type="project" value="UniProtKB-SubCell"/>
</dbReference>
<dbReference type="PROSITE" id="PS51257">
    <property type="entry name" value="PROKAR_LIPOPROTEIN"/>
    <property type="match status" value="1"/>
</dbReference>
<dbReference type="STRING" id="1513896.SAMN05660841_02101"/>
<feature type="domain" description="RagB/SusD" evidence="6">
    <location>
        <begin position="315"/>
        <end position="525"/>
    </location>
</feature>
<dbReference type="InterPro" id="IPR012944">
    <property type="entry name" value="SusD_RagB_dom"/>
</dbReference>
<dbReference type="Proteomes" id="UP000190150">
    <property type="component" value="Unassembled WGS sequence"/>
</dbReference>
<gene>
    <name evidence="8" type="ORF">SAMN05660841_02101</name>
</gene>
<evidence type="ECO:0000313" key="9">
    <source>
        <dbReference type="Proteomes" id="UP000190150"/>
    </source>
</evidence>
<dbReference type="AlphaFoldDB" id="A0A1T5DR00"/>
<evidence type="ECO:0000256" key="3">
    <source>
        <dbReference type="ARBA" id="ARBA00022729"/>
    </source>
</evidence>
<evidence type="ECO:0000313" key="8">
    <source>
        <dbReference type="EMBL" id="SKB74091.1"/>
    </source>
</evidence>
<comment type="similarity">
    <text evidence="2">Belongs to the SusD family.</text>
</comment>
<dbReference type="OrthoDB" id="5694214at2"/>
<dbReference type="Gene3D" id="1.25.40.390">
    <property type="match status" value="1"/>
</dbReference>
<dbReference type="EMBL" id="FUZF01000008">
    <property type="protein sequence ID" value="SKB74091.1"/>
    <property type="molecule type" value="Genomic_DNA"/>
</dbReference>
<sequence length="525" mass="59504">MKKIVLYSLLGISSFLGSCDKFLNENPTDFVAPANYYRNEKEVLAALSGVYDVLGKSATYGRYLFFEMDMSDEGYMALSSTTQDIALYNYDIGDSKLLNTWTTLYEGINRANMLLENIDKADMSNATREVYRGEALFLRAYYYFVLTSNWGRVPLRLQATKSPSEVDMKPGTLEEIYTQIVSDMEAAANKVADVTSYTHAGRVSKSAVWGVLARVNLKMAGAPLRDKSRYAEAKKWAGRVIDAGYHRLNTDYTQVFKNHAQKVYDTRESIWEVEFSYISGAQYEEGSVGSINGIGTSNTVVGYSYGAQKIMKSYYDLFKVGDERRDWNINDYYYEAAPSTNRIIYTGSSAAIYYNRCAAKWRREYEKTGVKSTNTTVINFPLLRYADVLLMYAEADNMLPGNRATESDEYVNQIRRRAYGKLRAGAVNVNEADLPAGLDEVDFQIAIQSERSMELGFEGQRRLDLIRWGVFVPTMKGLISYKSSANASYQYGFRTAENITDRDTLFAIPRDEMVVNKLMKQNAGW</sequence>
<dbReference type="InterPro" id="IPR033985">
    <property type="entry name" value="SusD-like_N"/>
</dbReference>
<organism evidence="8 9">
    <name type="scientific">Sphingobacterium nematocida</name>
    <dbReference type="NCBI Taxonomy" id="1513896"/>
    <lineage>
        <taxon>Bacteria</taxon>
        <taxon>Pseudomonadati</taxon>
        <taxon>Bacteroidota</taxon>
        <taxon>Sphingobacteriia</taxon>
        <taxon>Sphingobacteriales</taxon>
        <taxon>Sphingobacteriaceae</taxon>
        <taxon>Sphingobacterium</taxon>
    </lineage>
</organism>